<dbReference type="AlphaFoldDB" id="A0A6A6VFK5"/>
<keyword evidence="5" id="KW-0560">Oxidoreductase</keyword>
<evidence type="ECO:0000259" key="7">
    <source>
        <dbReference type="Pfam" id="PF01266"/>
    </source>
</evidence>
<dbReference type="GO" id="GO:0004657">
    <property type="term" value="F:proline dehydrogenase activity"/>
    <property type="evidence" value="ECO:0007669"/>
    <property type="project" value="TreeGrafter"/>
</dbReference>
<keyword evidence="9" id="KW-1185">Reference proteome</keyword>
<dbReference type="Proteomes" id="UP000799440">
    <property type="component" value="Unassembled WGS sequence"/>
</dbReference>
<reference evidence="8" key="1">
    <citation type="journal article" date="2020" name="Stud. Mycol.">
        <title>101 Dothideomycetes genomes: a test case for predicting lifestyles and emergence of pathogens.</title>
        <authorList>
            <person name="Haridas S."/>
            <person name="Albert R."/>
            <person name="Binder M."/>
            <person name="Bloem J."/>
            <person name="Labutti K."/>
            <person name="Salamov A."/>
            <person name="Andreopoulos B."/>
            <person name="Baker S."/>
            <person name="Barry K."/>
            <person name="Bills G."/>
            <person name="Bluhm B."/>
            <person name="Cannon C."/>
            <person name="Castanera R."/>
            <person name="Culley D."/>
            <person name="Daum C."/>
            <person name="Ezra D."/>
            <person name="Gonzalez J."/>
            <person name="Henrissat B."/>
            <person name="Kuo A."/>
            <person name="Liang C."/>
            <person name="Lipzen A."/>
            <person name="Lutzoni F."/>
            <person name="Magnuson J."/>
            <person name="Mondo S."/>
            <person name="Nolan M."/>
            <person name="Ohm R."/>
            <person name="Pangilinan J."/>
            <person name="Park H.-J."/>
            <person name="Ramirez L."/>
            <person name="Alfaro M."/>
            <person name="Sun H."/>
            <person name="Tritt A."/>
            <person name="Yoshinaga Y."/>
            <person name="Zwiers L.-H."/>
            <person name="Turgeon B."/>
            <person name="Goodwin S."/>
            <person name="Spatafora J."/>
            <person name="Crous P."/>
            <person name="Grigoriev I."/>
        </authorList>
    </citation>
    <scope>NUCLEOTIDE SEQUENCE</scope>
    <source>
        <strain evidence="8">CBS 119925</strain>
    </source>
</reference>
<sequence>MVSIPAQYPSVLIIGSGVFGLATAWELSKNPEFKDTEITLIDRQPFPAADSSSIDTSRIIRPDYASLSYTRLASKAQLLWRTTFAPEHYHETGLAVTASGPEQSYVTDSLRNVQFHGTDRVQTLQSAAEIQRVCGLEANKPTDDTLSPGGGSTGYVNWNSGWADAEGAMCWLRREVEKLNRVRFITGTVKRLNINHSTNTVSGVILSDDSTLTASLTILAAGAWSPSLLDLRGICKATGQALVYLPLSASEQAKVANNPTILNLSTGLFIITPSRKSLKVARHGHGYTNPTTIPHPEAAPGSNQTITISLPATHLTTHTQDPLPLEAQRQCRDLLRSVYPSLSSPSRPWSKTRICWYTDTRNGDFLIDHHPKYKGLFLATGGAGHAFKFLPVIGECVVESILGRMPEDFRGKWEFPRQRVPEEEWAGDGSRGGPEGVVLAEEYERQRKGRL</sequence>
<dbReference type="Gene3D" id="3.30.9.10">
    <property type="entry name" value="D-Amino Acid Oxidase, subunit A, domain 2"/>
    <property type="match status" value="1"/>
</dbReference>
<dbReference type="InterPro" id="IPR045170">
    <property type="entry name" value="MTOX"/>
</dbReference>
<feature type="domain" description="FAD dependent oxidoreductase" evidence="7">
    <location>
        <begin position="11"/>
        <end position="399"/>
    </location>
</feature>
<keyword evidence="3" id="KW-0285">Flavoprotein</keyword>
<dbReference type="SUPFAM" id="SSF51905">
    <property type="entry name" value="FAD/NAD(P)-binding domain"/>
    <property type="match status" value="1"/>
</dbReference>
<dbReference type="PANTHER" id="PTHR10961">
    <property type="entry name" value="PEROXISOMAL SARCOSINE OXIDASE"/>
    <property type="match status" value="1"/>
</dbReference>
<evidence type="ECO:0000256" key="5">
    <source>
        <dbReference type="ARBA" id="ARBA00023002"/>
    </source>
</evidence>
<organism evidence="8 9">
    <name type="scientific">Sporormia fimetaria CBS 119925</name>
    <dbReference type="NCBI Taxonomy" id="1340428"/>
    <lineage>
        <taxon>Eukaryota</taxon>
        <taxon>Fungi</taxon>
        <taxon>Dikarya</taxon>
        <taxon>Ascomycota</taxon>
        <taxon>Pezizomycotina</taxon>
        <taxon>Dothideomycetes</taxon>
        <taxon>Pleosporomycetidae</taxon>
        <taxon>Pleosporales</taxon>
        <taxon>Sporormiaceae</taxon>
        <taxon>Sporormia</taxon>
    </lineage>
</organism>
<dbReference type="InterPro" id="IPR006076">
    <property type="entry name" value="FAD-dep_OxRdtase"/>
</dbReference>
<evidence type="ECO:0000256" key="4">
    <source>
        <dbReference type="ARBA" id="ARBA00022827"/>
    </source>
</evidence>
<evidence type="ECO:0000313" key="9">
    <source>
        <dbReference type="Proteomes" id="UP000799440"/>
    </source>
</evidence>
<feature type="compositionally biased region" description="Basic and acidic residues" evidence="6">
    <location>
        <begin position="442"/>
        <end position="451"/>
    </location>
</feature>
<dbReference type="GO" id="GO:0050660">
    <property type="term" value="F:flavin adenine dinucleotide binding"/>
    <property type="evidence" value="ECO:0007669"/>
    <property type="project" value="InterPro"/>
</dbReference>
<dbReference type="InterPro" id="IPR036188">
    <property type="entry name" value="FAD/NAD-bd_sf"/>
</dbReference>
<protein>
    <submittedName>
        <fullName evidence="8">FAD dependent oxidoreductase</fullName>
    </submittedName>
</protein>
<comment type="cofactor">
    <cofactor evidence="1">
        <name>FAD</name>
        <dbReference type="ChEBI" id="CHEBI:57692"/>
    </cofactor>
</comment>
<evidence type="ECO:0000256" key="3">
    <source>
        <dbReference type="ARBA" id="ARBA00022630"/>
    </source>
</evidence>
<dbReference type="GO" id="GO:0008115">
    <property type="term" value="F:sarcosine oxidase activity"/>
    <property type="evidence" value="ECO:0007669"/>
    <property type="project" value="TreeGrafter"/>
</dbReference>
<evidence type="ECO:0000313" key="8">
    <source>
        <dbReference type="EMBL" id="KAF2747971.1"/>
    </source>
</evidence>
<keyword evidence="4" id="KW-0274">FAD</keyword>
<evidence type="ECO:0000256" key="1">
    <source>
        <dbReference type="ARBA" id="ARBA00001974"/>
    </source>
</evidence>
<dbReference type="GO" id="GO:0050031">
    <property type="term" value="F:L-pipecolate oxidase activity"/>
    <property type="evidence" value="ECO:0007669"/>
    <property type="project" value="TreeGrafter"/>
</dbReference>
<dbReference type="PANTHER" id="PTHR10961:SF46">
    <property type="entry name" value="PEROXISOMAL SARCOSINE OXIDASE"/>
    <property type="match status" value="1"/>
</dbReference>
<proteinExistence type="inferred from homology"/>
<dbReference type="Pfam" id="PF01266">
    <property type="entry name" value="DAO"/>
    <property type="match status" value="1"/>
</dbReference>
<evidence type="ECO:0000256" key="6">
    <source>
        <dbReference type="SAM" id="MobiDB-lite"/>
    </source>
</evidence>
<evidence type="ECO:0000256" key="2">
    <source>
        <dbReference type="ARBA" id="ARBA00010989"/>
    </source>
</evidence>
<name>A0A6A6VFK5_9PLEO</name>
<dbReference type="OrthoDB" id="2219495at2759"/>
<feature type="region of interest" description="Disordered" evidence="6">
    <location>
        <begin position="422"/>
        <end position="451"/>
    </location>
</feature>
<accession>A0A6A6VFK5</accession>
<gene>
    <name evidence="8" type="ORF">M011DRAFT_442149</name>
</gene>
<dbReference type="EMBL" id="MU006570">
    <property type="protein sequence ID" value="KAF2747971.1"/>
    <property type="molecule type" value="Genomic_DNA"/>
</dbReference>
<dbReference type="Gene3D" id="3.50.50.60">
    <property type="entry name" value="FAD/NAD(P)-binding domain"/>
    <property type="match status" value="1"/>
</dbReference>
<comment type="similarity">
    <text evidence="2">Belongs to the MSOX/MTOX family.</text>
</comment>